<gene>
    <name evidence="1" type="ORF">NUW58_g2928</name>
</gene>
<name>A0ACC1PEX2_9PEZI</name>
<sequence length="211" mass="23342">MGNAQEAEAAAYAASTDGIPPPPYQETYDHTSYPPPGSAPSYHAGESSSGAGPISGVKLKFPPALNAYLQMGFTRTFHLGERKETPLFAARMHSGFTKNPDLVLYDGPSDKDPILATANHESLWKSKNTIITAPAREGVPHDSQSQQVTMPGHWSLKSHTFTFTADVGVGKETRRETFEWRTSRGGEVKELDGYRWGWKLRWARDYRRMGA</sequence>
<dbReference type="Proteomes" id="UP001143856">
    <property type="component" value="Unassembled WGS sequence"/>
</dbReference>
<reference evidence="1" key="1">
    <citation type="submission" date="2022-10" db="EMBL/GenBank/DDBJ databases">
        <title>Genome Sequence of Xylaria curta.</title>
        <authorList>
            <person name="Buettner E."/>
        </authorList>
    </citation>
    <scope>NUCLEOTIDE SEQUENCE</scope>
    <source>
        <strain evidence="1">Babe10</strain>
    </source>
</reference>
<evidence type="ECO:0000313" key="1">
    <source>
        <dbReference type="EMBL" id="KAJ2990488.1"/>
    </source>
</evidence>
<keyword evidence="2" id="KW-1185">Reference proteome</keyword>
<protein>
    <submittedName>
        <fullName evidence="1">Uncharacterized protein</fullName>
    </submittedName>
</protein>
<evidence type="ECO:0000313" key="2">
    <source>
        <dbReference type="Proteomes" id="UP001143856"/>
    </source>
</evidence>
<organism evidence="1 2">
    <name type="scientific">Xylaria curta</name>
    <dbReference type="NCBI Taxonomy" id="42375"/>
    <lineage>
        <taxon>Eukaryota</taxon>
        <taxon>Fungi</taxon>
        <taxon>Dikarya</taxon>
        <taxon>Ascomycota</taxon>
        <taxon>Pezizomycotina</taxon>
        <taxon>Sordariomycetes</taxon>
        <taxon>Xylariomycetidae</taxon>
        <taxon>Xylariales</taxon>
        <taxon>Xylariaceae</taxon>
        <taxon>Xylaria</taxon>
    </lineage>
</organism>
<proteinExistence type="predicted"/>
<comment type="caution">
    <text evidence="1">The sequence shown here is derived from an EMBL/GenBank/DDBJ whole genome shotgun (WGS) entry which is preliminary data.</text>
</comment>
<dbReference type="EMBL" id="JAPDGR010000413">
    <property type="protein sequence ID" value="KAJ2990488.1"/>
    <property type="molecule type" value="Genomic_DNA"/>
</dbReference>
<accession>A0ACC1PEX2</accession>